<name>A0A5M8A5W2_9BURK</name>
<organism evidence="1 2">
    <name type="scientific">Cupriavidus cauae</name>
    <dbReference type="NCBI Taxonomy" id="2608999"/>
    <lineage>
        <taxon>Bacteria</taxon>
        <taxon>Pseudomonadati</taxon>
        <taxon>Pseudomonadota</taxon>
        <taxon>Betaproteobacteria</taxon>
        <taxon>Burkholderiales</taxon>
        <taxon>Burkholderiaceae</taxon>
        <taxon>Cupriavidus</taxon>
    </lineage>
</organism>
<comment type="caution">
    <text evidence="1">The sequence shown here is derived from an EMBL/GenBank/DDBJ whole genome shotgun (WGS) entry which is preliminary data.</text>
</comment>
<dbReference type="Proteomes" id="UP000324324">
    <property type="component" value="Unassembled WGS sequence"/>
</dbReference>
<accession>A0A5M8A5W2</accession>
<dbReference type="RefSeq" id="WP_149320131.1">
    <property type="nucleotide sequence ID" value="NZ_CP080293.1"/>
</dbReference>
<protein>
    <submittedName>
        <fullName evidence="1">Uncharacterized protein</fullName>
    </submittedName>
</protein>
<dbReference type="AlphaFoldDB" id="A0A5M8A5W2"/>
<evidence type="ECO:0000313" key="2">
    <source>
        <dbReference type="Proteomes" id="UP000324324"/>
    </source>
</evidence>
<evidence type="ECO:0000313" key="1">
    <source>
        <dbReference type="EMBL" id="KAA6117485.1"/>
    </source>
</evidence>
<keyword evidence="2" id="KW-1185">Reference proteome</keyword>
<reference evidence="1 2" key="1">
    <citation type="submission" date="2019-09" db="EMBL/GenBank/DDBJ databases">
        <title>Isolation of a novel species in the genus Cupriavidus from patients with sepsis using whole genome sequencing.</title>
        <authorList>
            <person name="Kweon O.J."/>
            <person name="Lee M.-K."/>
        </authorList>
    </citation>
    <scope>NUCLEOTIDE SEQUENCE [LARGE SCALE GENOMIC DNA]</scope>
    <source>
        <strain evidence="1 2">MKL-01</strain>
    </source>
</reference>
<gene>
    <name evidence="1" type="ORF">F1599_23440</name>
</gene>
<sequence length="94" mass="10408">MDSLPTASYKGYELYPLVYRRTPVQTWPRTKPELAFDVSVMICIEGQPPGNEQSRLYRLTSGSCENVGTARRAAVDYGRAIIDGLVPTETLPTA</sequence>
<dbReference type="EMBL" id="VWRN01000067">
    <property type="protein sequence ID" value="KAA6117485.1"/>
    <property type="molecule type" value="Genomic_DNA"/>
</dbReference>
<proteinExistence type="predicted"/>